<dbReference type="FunFam" id="4.10.400.10:FF:000282">
    <property type="entry name" value="Low-density lipoprotein RecePtor related"/>
    <property type="match status" value="1"/>
</dbReference>
<dbReference type="GO" id="GO:0005886">
    <property type="term" value="C:plasma membrane"/>
    <property type="evidence" value="ECO:0000318"/>
    <property type="project" value="GO_Central"/>
</dbReference>
<dbReference type="InterPro" id="IPR017452">
    <property type="entry name" value="GPCR_Rhodpsn_7TM"/>
</dbReference>
<keyword evidence="5 9" id="KW-1133">Transmembrane helix</keyword>
<dbReference type="PANTHER" id="PTHR24372:SF77">
    <property type="entry name" value="G-PROTEIN COUPLED RECEPTORS FAMILY 1 PROFILE DOMAIN-CONTAINING PROTEIN"/>
    <property type="match status" value="1"/>
</dbReference>
<dbReference type="STRING" id="7719.ENSCINP00000021667"/>
<evidence type="ECO:0000259" key="10">
    <source>
        <dbReference type="PROSITE" id="PS50262"/>
    </source>
</evidence>
<dbReference type="InterPro" id="IPR002172">
    <property type="entry name" value="LDrepeatLR_classA_rpt"/>
</dbReference>
<sequence length="444" mass="49592">CNGYNDCGDWSDEKNCSHVDGKLKCFQCLDKKLLLSPMQVCDGVVDCYDVSDECLCENQTLCDEVLGKSKNICSIGRTIYKNATMCDGIPECYNREDECNVGCPNQTHFCDFAIRCHQRQATAIWEKYGYLFLHKRQYCDGIPLSYYRICSLGFDEVNCQGRFYCHNKTKLLFSIGKSLLCDGVPDCTDGSDELESVCSDSRFYCKSKQPLSIARDRVENGIKDCSDGSDECPPVSSKSHVFSSPFEMIGSTWFRVIFWLLGSLALLGNIVVFTTSVLELIISGNTDLLKTSFLTFLINLSVSDSLMGIYLLAISGVGVQFSGSYCHHDAQWRSSSLCSFLGTLVVISTEVSALIMATMATFRLFSVYFPIKMRNVKNLGYIIPSICAWLIGILLACIPSMGQSGYFVNTLWFPNYFFAQQEISKSKVVWLANRASQFVANATT</sequence>
<keyword evidence="2" id="KW-0433">Leucine-rich repeat</keyword>
<evidence type="ECO:0000256" key="3">
    <source>
        <dbReference type="ARBA" id="ARBA00022692"/>
    </source>
</evidence>
<feature type="transmembrane region" description="Helical" evidence="9">
    <location>
        <begin position="339"/>
        <end position="369"/>
    </location>
</feature>
<reference evidence="11" key="4">
    <citation type="submission" date="2025-09" db="UniProtKB">
        <authorList>
            <consortium name="Ensembl"/>
        </authorList>
    </citation>
    <scope>IDENTIFICATION</scope>
</reference>
<dbReference type="InParanoid" id="F6XKD5"/>
<comment type="caution">
    <text evidence="8">Lacks conserved residue(s) required for the propagation of feature annotation.</text>
</comment>
<feature type="domain" description="G-protein coupled receptors family 1 profile" evidence="10">
    <location>
        <begin position="268"/>
        <end position="396"/>
    </location>
</feature>
<organism evidence="11 12">
    <name type="scientific">Ciona intestinalis</name>
    <name type="common">Transparent sea squirt</name>
    <name type="synonym">Ascidia intestinalis</name>
    <dbReference type="NCBI Taxonomy" id="7719"/>
    <lineage>
        <taxon>Eukaryota</taxon>
        <taxon>Metazoa</taxon>
        <taxon>Chordata</taxon>
        <taxon>Tunicata</taxon>
        <taxon>Ascidiacea</taxon>
        <taxon>Phlebobranchia</taxon>
        <taxon>Cionidae</taxon>
        <taxon>Ciona</taxon>
    </lineage>
</organism>
<dbReference type="GO" id="GO:0009755">
    <property type="term" value="P:hormone-mediated signaling pathway"/>
    <property type="evidence" value="ECO:0000318"/>
    <property type="project" value="GO_Central"/>
</dbReference>
<dbReference type="InterPro" id="IPR036055">
    <property type="entry name" value="LDL_receptor-like_sf"/>
</dbReference>
<evidence type="ECO:0000313" key="11">
    <source>
        <dbReference type="Ensembl" id="ENSCINP00000021667.2"/>
    </source>
</evidence>
<keyword evidence="6 9" id="KW-0472">Membrane</keyword>
<dbReference type="PROSITE" id="PS50262">
    <property type="entry name" value="G_PROTEIN_RECEP_F1_2"/>
    <property type="match status" value="1"/>
</dbReference>
<dbReference type="CDD" id="cd00112">
    <property type="entry name" value="LDLa"/>
    <property type="match status" value="2"/>
</dbReference>
<evidence type="ECO:0000256" key="4">
    <source>
        <dbReference type="ARBA" id="ARBA00022737"/>
    </source>
</evidence>
<feature type="transmembrane region" description="Helical" evidence="9">
    <location>
        <begin position="293"/>
        <end position="319"/>
    </location>
</feature>
<feature type="transmembrane region" description="Helical" evidence="9">
    <location>
        <begin position="256"/>
        <end position="281"/>
    </location>
</feature>
<keyword evidence="4" id="KW-0677">Repeat</keyword>
<dbReference type="OMA" id="VGCANES"/>
<dbReference type="HOGENOM" id="CLU_565694_0_0_1"/>
<reference evidence="12" key="1">
    <citation type="journal article" date="2002" name="Science">
        <title>The draft genome of Ciona intestinalis: insights into chordate and vertebrate origins.</title>
        <authorList>
            <person name="Dehal P."/>
            <person name="Satou Y."/>
            <person name="Campbell R.K."/>
            <person name="Chapman J."/>
            <person name="Degnan B."/>
            <person name="De Tomaso A."/>
            <person name="Davidson B."/>
            <person name="Di Gregorio A."/>
            <person name="Gelpke M."/>
            <person name="Goodstein D.M."/>
            <person name="Harafuji N."/>
            <person name="Hastings K.E."/>
            <person name="Ho I."/>
            <person name="Hotta K."/>
            <person name="Huang W."/>
            <person name="Kawashima T."/>
            <person name="Lemaire P."/>
            <person name="Martinez D."/>
            <person name="Meinertzhagen I.A."/>
            <person name="Necula S."/>
            <person name="Nonaka M."/>
            <person name="Putnam N."/>
            <person name="Rash S."/>
            <person name="Saiga H."/>
            <person name="Satake M."/>
            <person name="Terry A."/>
            <person name="Yamada L."/>
            <person name="Wang H.G."/>
            <person name="Awazu S."/>
            <person name="Azumi K."/>
            <person name="Boore J."/>
            <person name="Branno M."/>
            <person name="Chin-Bow S."/>
            <person name="DeSantis R."/>
            <person name="Doyle S."/>
            <person name="Francino P."/>
            <person name="Keys D.N."/>
            <person name="Haga S."/>
            <person name="Hayashi H."/>
            <person name="Hino K."/>
            <person name="Imai K.S."/>
            <person name="Inaba K."/>
            <person name="Kano S."/>
            <person name="Kobayashi K."/>
            <person name="Kobayashi M."/>
            <person name="Lee B.I."/>
            <person name="Makabe K.W."/>
            <person name="Manohar C."/>
            <person name="Matassi G."/>
            <person name="Medina M."/>
            <person name="Mochizuki Y."/>
            <person name="Mount S."/>
            <person name="Morishita T."/>
            <person name="Miura S."/>
            <person name="Nakayama A."/>
            <person name="Nishizaka S."/>
            <person name="Nomoto H."/>
            <person name="Ohta F."/>
            <person name="Oishi K."/>
            <person name="Rigoutsos I."/>
            <person name="Sano M."/>
            <person name="Sasaki A."/>
            <person name="Sasakura Y."/>
            <person name="Shoguchi E."/>
            <person name="Shin-i T."/>
            <person name="Spagnuolo A."/>
            <person name="Stainier D."/>
            <person name="Suzuki M.M."/>
            <person name="Tassy O."/>
            <person name="Takatori N."/>
            <person name="Tokuoka M."/>
            <person name="Yagi K."/>
            <person name="Yoshizaki F."/>
            <person name="Wada S."/>
            <person name="Zhang C."/>
            <person name="Hyatt P.D."/>
            <person name="Larimer F."/>
            <person name="Detter C."/>
            <person name="Doggett N."/>
            <person name="Glavina T."/>
            <person name="Hawkins T."/>
            <person name="Richardson P."/>
            <person name="Lucas S."/>
            <person name="Kohara Y."/>
            <person name="Levine M."/>
            <person name="Satoh N."/>
            <person name="Rokhsar D.S."/>
        </authorList>
    </citation>
    <scope>NUCLEOTIDE SEQUENCE [LARGE SCALE GENOMIC DNA]</scope>
</reference>
<feature type="disulfide bond" evidence="8">
    <location>
        <begin position="41"/>
        <end position="56"/>
    </location>
</feature>
<dbReference type="Gene3D" id="4.10.400.10">
    <property type="entry name" value="Low-density Lipoprotein Receptor"/>
    <property type="match status" value="4"/>
</dbReference>
<dbReference type="SMART" id="SM00192">
    <property type="entry name" value="LDLa"/>
    <property type="match status" value="4"/>
</dbReference>
<reference evidence="11" key="2">
    <citation type="journal article" date="2008" name="Genome Biol.">
        <title>Improved genome assembly and evidence-based global gene model set for the chordate Ciona intestinalis: new insight into intron and operon populations.</title>
        <authorList>
            <person name="Satou Y."/>
            <person name="Mineta K."/>
            <person name="Ogasawara M."/>
            <person name="Sasakura Y."/>
            <person name="Shoguchi E."/>
            <person name="Ueno K."/>
            <person name="Yamada L."/>
            <person name="Matsumoto J."/>
            <person name="Wasserscheid J."/>
            <person name="Dewar K."/>
            <person name="Wiley G.B."/>
            <person name="Macmil S.L."/>
            <person name="Roe B.A."/>
            <person name="Zeller R.W."/>
            <person name="Hastings K.E."/>
            <person name="Lemaire P."/>
            <person name="Lindquist E."/>
            <person name="Endo T."/>
            <person name="Hotta K."/>
            <person name="Inaba K."/>
        </authorList>
    </citation>
    <scope>NUCLEOTIDE SEQUENCE [LARGE SCALE GENOMIC DNA]</scope>
    <source>
        <strain evidence="11">wild type</strain>
    </source>
</reference>
<dbReference type="GO" id="GO:0007189">
    <property type="term" value="P:adenylate cyclase-activating G protein-coupled receptor signaling pathway"/>
    <property type="evidence" value="ECO:0000318"/>
    <property type="project" value="GO_Central"/>
</dbReference>
<evidence type="ECO:0000256" key="9">
    <source>
        <dbReference type="SAM" id="Phobius"/>
    </source>
</evidence>
<dbReference type="SUPFAM" id="SSF81321">
    <property type="entry name" value="Family A G protein-coupled receptor-like"/>
    <property type="match status" value="1"/>
</dbReference>
<dbReference type="Gene3D" id="1.20.1070.10">
    <property type="entry name" value="Rhodopsin 7-helix transmembrane proteins"/>
    <property type="match status" value="1"/>
</dbReference>
<dbReference type="PANTHER" id="PTHR24372">
    <property type="entry name" value="GLYCOPROTEIN HORMONE RECEPTOR"/>
    <property type="match status" value="1"/>
</dbReference>
<dbReference type="EMBL" id="EAAA01001519">
    <property type="status" value="NOT_ANNOTATED_CDS"/>
    <property type="molecule type" value="Genomic_DNA"/>
</dbReference>
<evidence type="ECO:0000256" key="8">
    <source>
        <dbReference type="PROSITE-ProRule" id="PRU00124"/>
    </source>
</evidence>
<dbReference type="Ensembl" id="ENSCINT00000021913.2">
    <property type="protein sequence ID" value="ENSCINP00000021667.2"/>
    <property type="gene ID" value="ENSCING00000011303.2"/>
</dbReference>
<dbReference type="SUPFAM" id="SSF57424">
    <property type="entry name" value="LDL receptor-like module"/>
    <property type="match status" value="3"/>
</dbReference>
<evidence type="ECO:0000256" key="1">
    <source>
        <dbReference type="ARBA" id="ARBA00004370"/>
    </source>
</evidence>
<reference evidence="11" key="3">
    <citation type="submission" date="2025-08" db="UniProtKB">
        <authorList>
            <consortium name="Ensembl"/>
        </authorList>
    </citation>
    <scope>IDENTIFICATION</scope>
</reference>
<keyword evidence="12" id="KW-1185">Reference proteome</keyword>
<evidence type="ECO:0000256" key="5">
    <source>
        <dbReference type="ARBA" id="ARBA00022989"/>
    </source>
</evidence>
<keyword evidence="3 9" id="KW-0812">Transmembrane</keyword>
<evidence type="ECO:0000256" key="2">
    <source>
        <dbReference type="ARBA" id="ARBA00022614"/>
    </source>
</evidence>
<feature type="transmembrane region" description="Helical" evidence="9">
    <location>
        <begin position="381"/>
        <end position="402"/>
    </location>
</feature>
<dbReference type="Pfam" id="PF00001">
    <property type="entry name" value="7tm_1"/>
    <property type="match status" value="1"/>
</dbReference>
<dbReference type="AlphaFoldDB" id="F6XKD5"/>
<dbReference type="GeneTree" id="ENSGT00940000163045"/>
<comment type="subcellular location">
    <subcellularLocation>
        <location evidence="1">Membrane</location>
    </subcellularLocation>
</comment>
<keyword evidence="7 8" id="KW-1015">Disulfide bond</keyword>
<evidence type="ECO:0000256" key="7">
    <source>
        <dbReference type="ARBA" id="ARBA00023157"/>
    </source>
</evidence>
<dbReference type="GO" id="GO:0008528">
    <property type="term" value="F:G protein-coupled peptide receptor activity"/>
    <property type="evidence" value="ECO:0000318"/>
    <property type="project" value="GO_Central"/>
</dbReference>
<name>F6XKD5_CIOIN</name>
<proteinExistence type="predicted"/>
<evidence type="ECO:0000256" key="6">
    <source>
        <dbReference type="ARBA" id="ARBA00023136"/>
    </source>
</evidence>
<dbReference type="InterPro" id="IPR000276">
    <property type="entry name" value="GPCR_Rhodpsn"/>
</dbReference>
<evidence type="ECO:0000313" key="12">
    <source>
        <dbReference type="Proteomes" id="UP000008144"/>
    </source>
</evidence>
<dbReference type="FunFam" id="1.20.1070.10:FF:000589">
    <property type="entry name" value="Uncharacterized protein"/>
    <property type="match status" value="1"/>
</dbReference>
<accession>F6XKD5</accession>
<dbReference type="PRINTS" id="PR00261">
    <property type="entry name" value="LDLRECEPTOR"/>
</dbReference>
<dbReference type="Proteomes" id="UP000008144">
    <property type="component" value="Chromosome 2"/>
</dbReference>
<protein>
    <recommendedName>
        <fullName evidence="10">G-protein coupled receptors family 1 profile domain-containing protein</fullName>
    </recommendedName>
</protein>
<dbReference type="Pfam" id="PF00057">
    <property type="entry name" value="Ldl_recept_a"/>
    <property type="match status" value="1"/>
</dbReference>
<dbReference type="PROSITE" id="PS50068">
    <property type="entry name" value="LDLRA_2"/>
    <property type="match status" value="2"/>
</dbReference>